<feature type="compositionally biased region" description="Low complexity" evidence="5">
    <location>
        <begin position="729"/>
        <end position="738"/>
    </location>
</feature>
<proteinExistence type="predicted"/>
<evidence type="ECO:0000313" key="7">
    <source>
        <dbReference type="EMBL" id="ACU76750.1"/>
    </source>
</evidence>
<evidence type="ECO:0000256" key="4">
    <source>
        <dbReference type="ARBA" id="ARBA00023136"/>
    </source>
</evidence>
<evidence type="ECO:0000256" key="6">
    <source>
        <dbReference type="SAM" id="Phobius"/>
    </source>
</evidence>
<dbReference type="GO" id="GO:0005576">
    <property type="term" value="C:extracellular region"/>
    <property type="evidence" value="ECO:0007669"/>
    <property type="project" value="TreeGrafter"/>
</dbReference>
<evidence type="ECO:0000256" key="5">
    <source>
        <dbReference type="SAM" id="MobiDB-lite"/>
    </source>
</evidence>
<keyword evidence="8" id="KW-1185">Reference proteome</keyword>
<gene>
    <name evidence="7" type="ordered locus">Caci_7927</name>
</gene>
<dbReference type="InterPro" id="IPR005372">
    <property type="entry name" value="UPF0182"/>
</dbReference>
<keyword evidence="2 6" id="KW-0812">Transmembrane</keyword>
<dbReference type="PANTHER" id="PTHR39344">
    <property type="entry name" value="UPF0182 PROTEIN SLL1060"/>
    <property type="match status" value="1"/>
</dbReference>
<feature type="compositionally biased region" description="Polar residues" evidence="5">
    <location>
        <begin position="526"/>
        <end position="535"/>
    </location>
</feature>
<reference evidence="7 8" key="1">
    <citation type="journal article" date="2009" name="Stand. Genomic Sci.">
        <title>Complete genome sequence of Catenulispora acidiphila type strain (ID 139908).</title>
        <authorList>
            <person name="Copeland A."/>
            <person name="Lapidus A."/>
            <person name="Glavina Del Rio T."/>
            <person name="Nolan M."/>
            <person name="Lucas S."/>
            <person name="Chen F."/>
            <person name="Tice H."/>
            <person name="Cheng J.F."/>
            <person name="Bruce D."/>
            <person name="Goodwin L."/>
            <person name="Pitluck S."/>
            <person name="Mikhailova N."/>
            <person name="Pati A."/>
            <person name="Ivanova N."/>
            <person name="Mavromatis K."/>
            <person name="Chen A."/>
            <person name="Palaniappan K."/>
            <person name="Chain P."/>
            <person name="Land M."/>
            <person name="Hauser L."/>
            <person name="Chang Y.J."/>
            <person name="Jeffries C.D."/>
            <person name="Chertkov O."/>
            <person name="Brettin T."/>
            <person name="Detter J.C."/>
            <person name="Han C."/>
            <person name="Ali Z."/>
            <person name="Tindall B.J."/>
            <person name="Goker M."/>
            <person name="Bristow J."/>
            <person name="Eisen J.A."/>
            <person name="Markowitz V."/>
            <person name="Hugenholtz P."/>
            <person name="Kyrpides N.C."/>
            <person name="Klenk H.P."/>
        </authorList>
    </citation>
    <scope>NUCLEOTIDE SEQUENCE [LARGE SCALE GENOMIC DNA]</scope>
    <source>
        <strain evidence="8">DSM 44928 / JCM 14897 / NBRC 102108 / NRRL B-24433 / ID139908</strain>
    </source>
</reference>
<feature type="transmembrane region" description="Helical" evidence="6">
    <location>
        <begin position="255"/>
        <end position="278"/>
    </location>
</feature>
<name>C7QFH3_CATAD</name>
<dbReference type="KEGG" id="cai:Caci_7927"/>
<feature type="region of interest" description="Disordered" evidence="5">
    <location>
        <begin position="461"/>
        <end position="487"/>
    </location>
</feature>
<feature type="transmembrane region" description="Helical" evidence="6">
    <location>
        <begin position="96"/>
        <end position="118"/>
    </location>
</feature>
<keyword evidence="1" id="KW-1003">Cell membrane</keyword>
<accession>C7QFH3</accession>
<feature type="transmembrane region" description="Helical" evidence="6">
    <location>
        <begin position="7"/>
        <end position="26"/>
    </location>
</feature>
<evidence type="ECO:0000256" key="2">
    <source>
        <dbReference type="ARBA" id="ARBA00022692"/>
    </source>
</evidence>
<dbReference type="AlphaFoldDB" id="C7QFH3"/>
<feature type="transmembrane region" description="Helical" evidence="6">
    <location>
        <begin position="46"/>
        <end position="66"/>
    </location>
</feature>
<evidence type="ECO:0000313" key="8">
    <source>
        <dbReference type="Proteomes" id="UP000000851"/>
    </source>
</evidence>
<feature type="region of interest" description="Disordered" evidence="5">
    <location>
        <begin position="518"/>
        <end position="538"/>
    </location>
</feature>
<protein>
    <submittedName>
        <fullName evidence="7">Uncharacterized protein</fullName>
    </submittedName>
</protein>
<feature type="transmembrane region" description="Helical" evidence="6">
    <location>
        <begin position="157"/>
        <end position="182"/>
    </location>
</feature>
<keyword evidence="3 6" id="KW-1133">Transmembrane helix</keyword>
<organism evidence="7 8">
    <name type="scientific">Catenulispora acidiphila (strain DSM 44928 / JCM 14897 / NBRC 102108 / NRRL B-24433 / ID139908)</name>
    <dbReference type="NCBI Taxonomy" id="479433"/>
    <lineage>
        <taxon>Bacteria</taxon>
        <taxon>Bacillati</taxon>
        <taxon>Actinomycetota</taxon>
        <taxon>Actinomycetes</taxon>
        <taxon>Catenulisporales</taxon>
        <taxon>Catenulisporaceae</taxon>
        <taxon>Catenulispora</taxon>
    </lineage>
</organism>
<feature type="transmembrane region" description="Helical" evidence="6">
    <location>
        <begin position="290"/>
        <end position="314"/>
    </location>
</feature>
<dbReference type="Proteomes" id="UP000000851">
    <property type="component" value="Chromosome"/>
</dbReference>
<feature type="region of interest" description="Disordered" evidence="5">
    <location>
        <begin position="715"/>
        <end position="738"/>
    </location>
</feature>
<dbReference type="EMBL" id="CP001700">
    <property type="protein sequence ID" value="ACU76750.1"/>
    <property type="molecule type" value="Genomic_DNA"/>
</dbReference>
<feature type="transmembrane region" description="Helical" evidence="6">
    <location>
        <begin position="203"/>
        <end position="221"/>
    </location>
</feature>
<dbReference type="PANTHER" id="PTHR39344:SF1">
    <property type="entry name" value="UPF0182 PROTEIN SLL1060"/>
    <property type="match status" value="1"/>
</dbReference>
<keyword evidence="4 6" id="KW-0472">Membrane</keyword>
<dbReference type="STRING" id="479433.Caci_7927"/>
<dbReference type="Pfam" id="PF03699">
    <property type="entry name" value="UPF0182"/>
    <property type="match status" value="1"/>
</dbReference>
<evidence type="ECO:0000256" key="3">
    <source>
        <dbReference type="ARBA" id="ARBA00022989"/>
    </source>
</evidence>
<dbReference type="eggNOG" id="COG1615">
    <property type="taxonomic scope" value="Bacteria"/>
</dbReference>
<dbReference type="GO" id="GO:0016020">
    <property type="term" value="C:membrane"/>
    <property type="evidence" value="ECO:0007669"/>
    <property type="project" value="InterPro"/>
</dbReference>
<evidence type="ECO:0000256" key="1">
    <source>
        <dbReference type="ARBA" id="ARBA00022475"/>
    </source>
</evidence>
<dbReference type="HOGENOM" id="CLU_007733_1_0_11"/>
<dbReference type="InParanoid" id="C7QFH3"/>
<sequence>MLAITIVIMAVLITAFLIFDSVYTSYLWYHSVGAGAVYRTRAVTEIVLFLVFGALMALVVGTNIWLAHRFRPPLTGVSMEQQALDRYRMGLAPFQAWLLVGASAFFGIAAGASASGAWRTYLMWADSVSFGTEDPQFHKDVGFYVFTLPWLRHIQGFMVAAVLLSLLAALFTHYLFAGVALTPPAGAGTGRTVGSRATRAAQVHISVLLGCLVLVKAYAYWLDRYSLTVDHSKITNGWTGPTYKDVHAVLPAKTILLVIAVLCALLFFGNALRLLLWAPLPDVDRGGHAWALPALGVSLMVLASVVIGGVYPLAVQQLQVDPSQSTKEAPYIQRNIDATRTAYGLNDVETQTSYVPKTDVAQNQLAPDAATVAQIPVMDPSVASADFNQQQSPGNAAYYHFPDPLTVDRYQVGGKTQDTLLGVRGLKPASTLDAPNNWVDDHLKYTHGYGLQAAAEDATAAGGPASASGASAAGSPDYLSQTSSDSSTLGSYQPRVYFGPSLPDYSIVGAPPNAAPAEFDYPDAASPTQQQSTTYAGKGGVPVDSVLTKLLYAVKFHEPKILLSNGVNKDSRIMYDRDPGQRVREVAPWLTVDGTTYPVAENGRILWVVDGYTTTAAYPYSTTTELSGTVNYVRNAVKATVDAYDGTVTLYAWDDTDPILKTWMKAFPGTVKPRSAISPDLLTHLRYPQDLFNAQRDMLGRYHVTQASEFSAGSSFWNVPADPTKDSPEGPSQQPQSPYYVTLQMPHQGSPTFSLAGTLTAPGRAGLAAFMAVDSDPQSPDYGKIRILSLPTDTKVPSPEQVQNTFRTAYADQLTTPKAVEGNLLTLPVGGGLLYVEPVYVPLTIQTPYPVLKGVMVAFGDDKAFEPTLQLALDKLFAGKSGAVTGENPLPQGASTTLPDAGTAVAEQLKQAINDAAAAQDRAVKALSETPPDWTAFGVAETEAQQALKRAQDIENAQTAPK</sequence>